<accession>A0A7X9E7K8</accession>
<comment type="caution">
    <text evidence="1">The sequence shown here is derived from an EMBL/GenBank/DDBJ whole genome shotgun (WGS) entry which is preliminary data.</text>
</comment>
<evidence type="ECO:0000313" key="2">
    <source>
        <dbReference type="Proteomes" id="UP000590542"/>
    </source>
</evidence>
<name>A0A7X9E7K8_UNCKA</name>
<organism evidence="1 2">
    <name type="scientific">candidate division WWE3 bacterium</name>
    <dbReference type="NCBI Taxonomy" id="2053526"/>
    <lineage>
        <taxon>Bacteria</taxon>
        <taxon>Katanobacteria</taxon>
    </lineage>
</organism>
<dbReference type="EMBL" id="JAAZNV010000009">
    <property type="protein sequence ID" value="NMB91751.1"/>
    <property type="molecule type" value="Genomic_DNA"/>
</dbReference>
<dbReference type="AlphaFoldDB" id="A0A7X9E7K8"/>
<reference evidence="1 2" key="1">
    <citation type="journal article" date="2020" name="Biotechnol. Biofuels">
        <title>New insights from the biogas microbiome by comprehensive genome-resolved metagenomics of nearly 1600 species originating from multiple anaerobic digesters.</title>
        <authorList>
            <person name="Campanaro S."/>
            <person name="Treu L."/>
            <person name="Rodriguez-R L.M."/>
            <person name="Kovalovszki A."/>
            <person name="Ziels R.M."/>
            <person name="Maus I."/>
            <person name="Zhu X."/>
            <person name="Kougias P.G."/>
            <person name="Basile A."/>
            <person name="Luo G."/>
            <person name="Schluter A."/>
            <person name="Konstantinidis K.T."/>
            <person name="Angelidaki I."/>
        </authorList>
    </citation>
    <scope>NUCLEOTIDE SEQUENCE [LARGE SCALE GENOMIC DNA]</scope>
    <source>
        <strain evidence="1">AS27yjCOA_202</strain>
    </source>
</reference>
<evidence type="ECO:0000313" key="1">
    <source>
        <dbReference type="EMBL" id="NMB91751.1"/>
    </source>
</evidence>
<gene>
    <name evidence="1" type="ORF">GYA37_02800</name>
</gene>
<sequence>MKDFIKILIAFITVLLLWAAIGVKKLDRNNFLSSSTLDMSRPLNVTIDVEFINKLNPAYGK</sequence>
<dbReference type="Proteomes" id="UP000590542">
    <property type="component" value="Unassembled WGS sequence"/>
</dbReference>
<proteinExistence type="predicted"/>
<protein>
    <submittedName>
        <fullName evidence="1">Uncharacterized protein</fullName>
    </submittedName>
</protein>